<evidence type="ECO:0000256" key="3">
    <source>
        <dbReference type="ARBA" id="ARBA00022729"/>
    </source>
</evidence>
<feature type="chain" id="PRO_5020848337" evidence="5">
    <location>
        <begin position="25"/>
        <end position="259"/>
    </location>
</feature>
<evidence type="ECO:0000256" key="5">
    <source>
        <dbReference type="SAM" id="SignalP"/>
    </source>
</evidence>
<dbReference type="PANTHER" id="PTHR35936:SF17">
    <property type="entry name" value="ARGININE-BINDING EXTRACELLULAR PROTEIN ARTP"/>
    <property type="match status" value="1"/>
</dbReference>
<proteinExistence type="inferred from homology"/>
<feature type="signal peptide" evidence="5">
    <location>
        <begin position="1"/>
        <end position="24"/>
    </location>
</feature>
<organism evidence="7 8">
    <name type="scientific">Marinomonas communis</name>
    <dbReference type="NCBI Taxonomy" id="28254"/>
    <lineage>
        <taxon>Bacteria</taxon>
        <taxon>Pseudomonadati</taxon>
        <taxon>Pseudomonadota</taxon>
        <taxon>Gammaproteobacteria</taxon>
        <taxon>Oceanospirillales</taxon>
        <taxon>Oceanospirillaceae</taxon>
        <taxon>Marinomonas</taxon>
    </lineage>
</organism>
<dbReference type="InterPro" id="IPR001638">
    <property type="entry name" value="Solute-binding_3/MltF_N"/>
</dbReference>
<comment type="caution">
    <text evidence="7">The sequence shown here is derived from an EMBL/GenBank/DDBJ whole genome shotgun (WGS) entry which is preliminary data.</text>
</comment>
<comment type="similarity">
    <text evidence="2 4">Belongs to the bacterial solute-binding protein 3 family.</text>
</comment>
<evidence type="ECO:0000256" key="1">
    <source>
        <dbReference type="ARBA" id="ARBA00004196"/>
    </source>
</evidence>
<sequence>MNKTYLPIKLALVAMSISAYQASAQETVRIGTEGAYPPFNYFTADGQLAGFDIDIGKAICADMGVQCEFIAQDWDGIIPALLANKYDVVLASMFITEARKEQVAFTKPYQASAMTFVVDKNSGINDVDPESMDGMIIGAQSSTTQADYLASAYPNAEIRLYPTQDAANLDMASGRIDAMVGDIMPMTDWIATQDGSCCEKAGELITNPKYVGEGVGMALRKEDAELRERINKSLANIISNGTYQKINEQYFSLNLLTLK</sequence>
<dbReference type="PROSITE" id="PS01039">
    <property type="entry name" value="SBP_BACTERIAL_3"/>
    <property type="match status" value="1"/>
</dbReference>
<dbReference type="SUPFAM" id="SSF53850">
    <property type="entry name" value="Periplasmic binding protein-like II"/>
    <property type="match status" value="1"/>
</dbReference>
<dbReference type="AlphaFoldDB" id="A0A4R6X848"/>
<dbReference type="Gene3D" id="3.40.190.10">
    <property type="entry name" value="Periplasmic binding protein-like II"/>
    <property type="match status" value="2"/>
</dbReference>
<dbReference type="PANTHER" id="PTHR35936">
    <property type="entry name" value="MEMBRANE-BOUND LYTIC MUREIN TRANSGLYCOSYLASE F"/>
    <property type="match status" value="1"/>
</dbReference>
<accession>A0A4R6X848</accession>
<comment type="subcellular location">
    <subcellularLocation>
        <location evidence="1">Cell envelope</location>
    </subcellularLocation>
</comment>
<dbReference type="SMART" id="SM00062">
    <property type="entry name" value="PBPb"/>
    <property type="match status" value="1"/>
</dbReference>
<evidence type="ECO:0000313" key="8">
    <source>
        <dbReference type="Proteomes" id="UP000295729"/>
    </source>
</evidence>
<evidence type="ECO:0000313" key="7">
    <source>
        <dbReference type="EMBL" id="TDR15262.1"/>
    </source>
</evidence>
<feature type="domain" description="Solute-binding protein family 3/N-terminal" evidence="6">
    <location>
        <begin position="27"/>
        <end position="254"/>
    </location>
</feature>
<evidence type="ECO:0000256" key="4">
    <source>
        <dbReference type="RuleBase" id="RU003744"/>
    </source>
</evidence>
<keyword evidence="3 5" id="KW-0732">Signal</keyword>
<dbReference type="EMBL" id="SNZA01000001">
    <property type="protein sequence ID" value="TDR15262.1"/>
    <property type="molecule type" value="Genomic_DNA"/>
</dbReference>
<evidence type="ECO:0000259" key="6">
    <source>
        <dbReference type="SMART" id="SM00062"/>
    </source>
</evidence>
<dbReference type="OrthoDB" id="9768183at2"/>
<gene>
    <name evidence="7" type="ORF">C8D85_0623</name>
</gene>
<protein>
    <submittedName>
        <fullName evidence="7">Amino acid ABC transporter substrate-binding protein (PAAT family)</fullName>
    </submittedName>
</protein>
<dbReference type="Pfam" id="PF00497">
    <property type="entry name" value="SBP_bac_3"/>
    <property type="match status" value="1"/>
</dbReference>
<keyword evidence="8" id="KW-1185">Reference proteome</keyword>
<evidence type="ECO:0000256" key="2">
    <source>
        <dbReference type="ARBA" id="ARBA00010333"/>
    </source>
</evidence>
<reference evidence="7 8" key="1">
    <citation type="submission" date="2019-03" db="EMBL/GenBank/DDBJ databases">
        <title>Genomic Encyclopedia of Type Strains, Phase IV (KMG-IV): sequencing the most valuable type-strain genomes for metagenomic binning, comparative biology and taxonomic classification.</title>
        <authorList>
            <person name="Goeker M."/>
        </authorList>
    </citation>
    <scope>NUCLEOTIDE SEQUENCE [LARGE SCALE GENOMIC DNA]</scope>
    <source>
        <strain evidence="7 8">DSM 5604</strain>
    </source>
</reference>
<name>A0A4R6X848_9GAMM</name>
<dbReference type="RefSeq" id="WP_133559889.1">
    <property type="nucleotide sequence ID" value="NZ_SNZA01000001.1"/>
</dbReference>
<dbReference type="GO" id="GO:0030313">
    <property type="term" value="C:cell envelope"/>
    <property type="evidence" value="ECO:0007669"/>
    <property type="project" value="UniProtKB-SubCell"/>
</dbReference>
<dbReference type="InterPro" id="IPR018313">
    <property type="entry name" value="SBP_3_CS"/>
</dbReference>
<dbReference type="Proteomes" id="UP000295729">
    <property type="component" value="Unassembled WGS sequence"/>
</dbReference>